<comment type="similarity">
    <text evidence="1">Belongs to the UPF0065 (bug) family.</text>
</comment>
<dbReference type="Gene3D" id="3.40.190.150">
    <property type="entry name" value="Bordetella uptake gene, domain 1"/>
    <property type="match status" value="1"/>
</dbReference>
<evidence type="ECO:0000313" key="3">
    <source>
        <dbReference type="Proteomes" id="UP001528672"/>
    </source>
</evidence>
<dbReference type="SUPFAM" id="SSF53850">
    <property type="entry name" value="Periplasmic binding protein-like II"/>
    <property type="match status" value="1"/>
</dbReference>
<dbReference type="InterPro" id="IPR006311">
    <property type="entry name" value="TAT_signal"/>
</dbReference>
<reference evidence="2 3" key="1">
    <citation type="submission" date="2023-02" db="EMBL/GenBank/DDBJ databases">
        <title>Bacterial whole genome sequence for Curvibacter sp. HBC28.</title>
        <authorList>
            <person name="Le V."/>
            <person name="Ko S.-R."/>
            <person name="Ahn C.-Y."/>
            <person name="Oh H.-M."/>
        </authorList>
    </citation>
    <scope>NUCLEOTIDE SEQUENCE [LARGE SCALE GENOMIC DNA]</scope>
    <source>
        <strain evidence="2 3">HBC28</strain>
    </source>
</reference>
<dbReference type="PROSITE" id="PS51318">
    <property type="entry name" value="TAT"/>
    <property type="match status" value="1"/>
</dbReference>
<dbReference type="EMBL" id="JAQSIO010000001">
    <property type="protein sequence ID" value="MDD0813827.1"/>
    <property type="molecule type" value="Genomic_DNA"/>
</dbReference>
<keyword evidence="3" id="KW-1185">Reference proteome</keyword>
<proteinExistence type="inferred from homology"/>
<evidence type="ECO:0000256" key="1">
    <source>
        <dbReference type="ARBA" id="ARBA00006987"/>
    </source>
</evidence>
<dbReference type="CDD" id="cd13579">
    <property type="entry name" value="PBP2_Bug_NagM"/>
    <property type="match status" value="1"/>
</dbReference>
<dbReference type="Gene3D" id="3.40.190.10">
    <property type="entry name" value="Periplasmic binding protein-like II"/>
    <property type="match status" value="1"/>
</dbReference>
<gene>
    <name evidence="2" type="ORF">PSQ39_04220</name>
</gene>
<sequence length="339" mass="35545">MSHPFDSASSFSRRQWLQTAGASALLAGLGQQALAQASALENVKIITGFAAGGTSDTICRRVADKLPGTGYTKAAFVENKTGAGGQIAIQFVKGQNPDGQTLLQTPMSMLGIYPHIYKKLAYDPVNDLTPVSLGCVFDFGFAVGPSVPASVKTVPDFLAWCKANPKDANFGSPAAGSTPHFVGALLGHHAGIDLKHIAFRGTQPAILDMIGGQLPAVSGPVGEFTQHVAAGKCRLLATTGAQRNKFAPNTQTMVEQGLKDMVFNEWFGFYLPAKAPRDLVTRLNTALRSALAAPDVVDGLGAMGLEAKSSSPAELAAMLKADFERWGPLVKTIGFTADA</sequence>
<organism evidence="2 3">
    <name type="scientific">Curvibacter microcysteis</name>
    <dbReference type="NCBI Taxonomy" id="3026419"/>
    <lineage>
        <taxon>Bacteria</taxon>
        <taxon>Pseudomonadati</taxon>
        <taxon>Pseudomonadota</taxon>
        <taxon>Betaproteobacteria</taxon>
        <taxon>Burkholderiales</taxon>
        <taxon>Comamonadaceae</taxon>
        <taxon>Curvibacter</taxon>
    </lineage>
</organism>
<dbReference type="Proteomes" id="UP001528672">
    <property type="component" value="Unassembled WGS sequence"/>
</dbReference>
<dbReference type="Pfam" id="PF03401">
    <property type="entry name" value="TctC"/>
    <property type="match status" value="1"/>
</dbReference>
<dbReference type="InterPro" id="IPR042100">
    <property type="entry name" value="Bug_dom1"/>
</dbReference>
<dbReference type="InterPro" id="IPR005064">
    <property type="entry name" value="BUG"/>
</dbReference>
<evidence type="ECO:0000313" key="2">
    <source>
        <dbReference type="EMBL" id="MDD0813827.1"/>
    </source>
</evidence>
<accession>A0ABT5MD64</accession>
<dbReference type="PANTHER" id="PTHR42928">
    <property type="entry name" value="TRICARBOXYLATE-BINDING PROTEIN"/>
    <property type="match status" value="1"/>
</dbReference>
<dbReference type="RefSeq" id="WP_273925395.1">
    <property type="nucleotide sequence ID" value="NZ_JAQSIO010000001.1"/>
</dbReference>
<dbReference type="PIRSF" id="PIRSF017082">
    <property type="entry name" value="YflP"/>
    <property type="match status" value="1"/>
</dbReference>
<dbReference type="PANTHER" id="PTHR42928:SF5">
    <property type="entry name" value="BLR1237 PROTEIN"/>
    <property type="match status" value="1"/>
</dbReference>
<protein>
    <submittedName>
        <fullName evidence="2">Bug family tripartite tricarboxylate transporter substrate binding protein</fullName>
    </submittedName>
</protein>
<name>A0ABT5MD64_9BURK</name>
<comment type="caution">
    <text evidence="2">The sequence shown here is derived from an EMBL/GenBank/DDBJ whole genome shotgun (WGS) entry which is preliminary data.</text>
</comment>